<dbReference type="EMBL" id="BSNC01000003">
    <property type="protein sequence ID" value="GLP95648.1"/>
    <property type="molecule type" value="Genomic_DNA"/>
</dbReference>
<keyword evidence="2" id="KW-1185">Reference proteome</keyword>
<gene>
    <name evidence="1" type="ORF">GCM10007895_09540</name>
</gene>
<sequence>MTHLKESDHQTSARQRASQLARHIGLASGPGYDPAKASLAQRAQQRQHLRDMGYQANLEAIYQQCLQQADSGVIGHELDPDWLHHFLQLAEKVHQPKMQGLWAKILANELANPGAFSIASLTTLTRLTQKDAQTLRKALELSMVVNGDGRLRLLTSWRWPARLSSLFGQDNQVSVRLSQFGLPYSAILRLIELQLLYSSELESGQYAKGSKLTLSNGAQRWIATTRQRHSSFSYFRFSPIAHELAQLMQIQGDSDWQGAFTQTLDNALVFKRS</sequence>
<organism evidence="1 2">
    <name type="scientific">Paraferrimonas sedimenticola</name>
    <dbReference type="NCBI Taxonomy" id="375674"/>
    <lineage>
        <taxon>Bacteria</taxon>
        <taxon>Pseudomonadati</taxon>
        <taxon>Pseudomonadota</taxon>
        <taxon>Gammaproteobacteria</taxon>
        <taxon>Alteromonadales</taxon>
        <taxon>Ferrimonadaceae</taxon>
        <taxon>Paraferrimonas</taxon>
    </lineage>
</organism>
<dbReference type="InterPro" id="IPR021254">
    <property type="entry name" value="DUF2806"/>
</dbReference>
<reference evidence="1" key="1">
    <citation type="journal article" date="2014" name="Int. J. Syst. Evol. Microbiol.">
        <title>Complete genome sequence of Corynebacterium casei LMG S-19264T (=DSM 44701T), isolated from a smear-ripened cheese.</title>
        <authorList>
            <consortium name="US DOE Joint Genome Institute (JGI-PGF)"/>
            <person name="Walter F."/>
            <person name="Albersmeier A."/>
            <person name="Kalinowski J."/>
            <person name="Ruckert C."/>
        </authorList>
    </citation>
    <scope>NUCLEOTIDE SEQUENCE</scope>
    <source>
        <strain evidence="1">NBRC 101628</strain>
    </source>
</reference>
<proteinExistence type="predicted"/>
<dbReference type="RefSeq" id="WP_169902929.1">
    <property type="nucleotide sequence ID" value="NZ_BSNC01000003.1"/>
</dbReference>
<evidence type="ECO:0000313" key="1">
    <source>
        <dbReference type="EMBL" id="GLP95648.1"/>
    </source>
</evidence>
<evidence type="ECO:0000313" key="2">
    <source>
        <dbReference type="Proteomes" id="UP001161422"/>
    </source>
</evidence>
<dbReference type="Proteomes" id="UP001161422">
    <property type="component" value="Unassembled WGS sequence"/>
</dbReference>
<dbReference type="AlphaFoldDB" id="A0AA37RUY2"/>
<protein>
    <submittedName>
        <fullName evidence="1">TIGR03899 family protein</fullName>
    </submittedName>
</protein>
<accession>A0AA37RUY2</accession>
<name>A0AA37RUY2_9GAMM</name>
<dbReference type="NCBIfam" id="TIGR03899">
    <property type="entry name" value="TIGR03899 family protein"/>
    <property type="match status" value="1"/>
</dbReference>
<reference evidence="1" key="2">
    <citation type="submission" date="2023-01" db="EMBL/GenBank/DDBJ databases">
        <title>Draft genome sequence of Paraferrimonas sedimenticola strain NBRC 101628.</title>
        <authorList>
            <person name="Sun Q."/>
            <person name="Mori K."/>
        </authorList>
    </citation>
    <scope>NUCLEOTIDE SEQUENCE</scope>
    <source>
        <strain evidence="1">NBRC 101628</strain>
    </source>
</reference>
<comment type="caution">
    <text evidence="1">The sequence shown here is derived from an EMBL/GenBank/DDBJ whole genome shotgun (WGS) entry which is preliminary data.</text>
</comment>
<dbReference type="Pfam" id="PF10987">
    <property type="entry name" value="DUF2806"/>
    <property type="match status" value="1"/>
</dbReference>